<keyword evidence="1" id="KW-1185">Reference proteome</keyword>
<protein>
    <submittedName>
        <fullName evidence="2">Uncharacterized protein</fullName>
    </submittedName>
</protein>
<name>A0A915JFL1_ROMCU</name>
<evidence type="ECO:0000313" key="1">
    <source>
        <dbReference type="Proteomes" id="UP000887565"/>
    </source>
</evidence>
<reference evidence="2" key="1">
    <citation type="submission" date="2022-11" db="UniProtKB">
        <authorList>
            <consortium name="WormBaseParasite"/>
        </authorList>
    </citation>
    <scope>IDENTIFICATION</scope>
</reference>
<proteinExistence type="predicted"/>
<dbReference type="WBParaSite" id="nRc.2.0.1.t24331-RA">
    <property type="protein sequence ID" value="nRc.2.0.1.t24331-RA"/>
    <property type="gene ID" value="nRc.2.0.1.g24331"/>
</dbReference>
<sequence length="137" mass="15897">MHSKLNFQSHVLVGFDVKKISMNQLYIHKRTKMNIQNQNTAHVTRFVQLRFPTGHTIMFDALAATSDHWTLFYKFVSAPKTIVISFNQADDWKCLKDMHGCNFYSPDAHKAHSNLLAPSILVDIQIILENIEQWPEK</sequence>
<dbReference type="Proteomes" id="UP000887565">
    <property type="component" value="Unplaced"/>
</dbReference>
<dbReference type="AlphaFoldDB" id="A0A915JFL1"/>
<evidence type="ECO:0000313" key="2">
    <source>
        <dbReference type="WBParaSite" id="nRc.2.0.1.t24331-RA"/>
    </source>
</evidence>
<organism evidence="1 2">
    <name type="scientific">Romanomermis culicivorax</name>
    <name type="common">Nematode worm</name>
    <dbReference type="NCBI Taxonomy" id="13658"/>
    <lineage>
        <taxon>Eukaryota</taxon>
        <taxon>Metazoa</taxon>
        <taxon>Ecdysozoa</taxon>
        <taxon>Nematoda</taxon>
        <taxon>Enoplea</taxon>
        <taxon>Dorylaimia</taxon>
        <taxon>Mermithida</taxon>
        <taxon>Mermithoidea</taxon>
        <taxon>Mermithidae</taxon>
        <taxon>Romanomermis</taxon>
    </lineage>
</organism>
<accession>A0A915JFL1</accession>